<dbReference type="Gene3D" id="3.40.30.10">
    <property type="entry name" value="Glutaredoxin"/>
    <property type="match status" value="2"/>
</dbReference>
<name>A0A9P6MGB1_9FUNG</name>
<dbReference type="Proteomes" id="UP000749646">
    <property type="component" value="Unassembled WGS sequence"/>
</dbReference>
<accession>A0A9P6MGB1</accession>
<evidence type="ECO:0000259" key="2">
    <source>
        <dbReference type="PROSITE" id="PS51352"/>
    </source>
</evidence>
<organism evidence="3 4">
    <name type="scientific">Modicella reniformis</name>
    <dbReference type="NCBI Taxonomy" id="1440133"/>
    <lineage>
        <taxon>Eukaryota</taxon>
        <taxon>Fungi</taxon>
        <taxon>Fungi incertae sedis</taxon>
        <taxon>Mucoromycota</taxon>
        <taxon>Mortierellomycotina</taxon>
        <taxon>Mortierellomycetes</taxon>
        <taxon>Mortierellales</taxon>
        <taxon>Mortierellaceae</taxon>
        <taxon>Modicella</taxon>
    </lineage>
</organism>
<dbReference type="InterPro" id="IPR036249">
    <property type="entry name" value="Thioredoxin-like_sf"/>
</dbReference>
<dbReference type="PRINTS" id="PR00421">
    <property type="entry name" value="THIOREDOXIN"/>
</dbReference>
<reference evidence="3" key="1">
    <citation type="journal article" date="2020" name="Fungal Divers.">
        <title>Resolving the Mortierellaceae phylogeny through synthesis of multi-gene phylogenetics and phylogenomics.</title>
        <authorList>
            <person name="Vandepol N."/>
            <person name="Liber J."/>
            <person name="Desiro A."/>
            <person name="Na H."/>
            <person name="Kennedy M."/>
            <person name="Barry K."/>
            <person name="Grigoriev I.V."/>
            <person name="Miller A.N."/>
            <person name="O'Donnell K."/>
            <person name="Stajich J.E."/>
            <person name="Bonito G."/>
        </authorList>
    </citation>
    <scope>NUCLEOTIDE SEQUENCE</scope>
    <source>
        <strain evidence="3">MES-2147</strain>
    </source>
</reference>
<protein>
    <recommendedName>
        <fullName evidence="2">Thioredoxin domain-containing protein</fullName>
    </recommendedName>
</protein>
<dbReference type="GO" id="GO:0034976">
    <property type="term" value="P:response to endoplasmic reticulum stress"/>
    <property type="evidence" value="ECO:0007669"/>
    <property type="project" value="TreeGrafter"/>
</dbReference>
<feature type="domain" description="Thioredoxin" evidence="2">
    <location>
        <begin position="19"/>
        <end position="144"/>
    </location>
</feature>
<evidence type="ECO:0000256" key="1">
    <source>
        <dbReference type="SAM" id="SignalP"/>
    </source>
</evidence>
<feature type="non-terminal residue" evidence="3">
    <location>
        <position position="1"/>
    </location>
</feature>
<keyword evidence="4" id="KW-1185">Reference proteome</keyword>
<proteinExistence type="predicted"/>
<dbReference type="PANTHER" id="PTHR45815">
    <property type="entry name" value="PROTEIN DISULFIDE-ISOMERASE A6"/>
    <property type="match status" value="1"/>
</dbReference>
<keyword evidence="1" id="KW-0732">Signal</keyword>
<dbReference type="OrthoDB" id="427280at2759"/>
<dbReference type="SUPFAM" id="SSF52833">
    <property type="entry name" value="Thioredoxin-like"/>
    <property type="match status" value="2"/>
</dbReference>
<dbReference type="AlphaFoldDB" id="A0A9P6MGB1"/>
<dbReference type="InterPro" id="IPR017937">
    <property type="entry name" value="Thioredoxin_CS"/>
</dbReference>
<dbReference type="GO" id="GO:0005788">
    <property type="term" value="C:endoplasmic reticulum lumen"/>
    <property type="evidence" value="ECO:0007669"/>
    <property type="project" value="TreeGrafter"/>
</dbReference>
<dbReference type="PROSITE" id="PS00194">
    <property type="entry name" value="THIOREDOXIN_1"/>
    <property type="match status" value="1"/>
</dbReference>
<feature type="signal peptide" evidence="1">
    <location>
        <begin position="1"/>
        <end position="21"/>
    </location>
</feature>
<gene>
    <name evidence="3" type="ORF">BGZ65_006821</name>
</gene>
<dbReference type="PROSITE" id="PS51352">
    <property type="entry name" value="THIOREDOXIN_2"/>
    <property type="match status" value="1"/>
</dbReference>
<comment type="caution">
    <text evidence="3">The sequence shown here is derived from an EMBL/GenBank/DDBJ whole genome shotgun (WGS) entry which is preliminary data.</text>
</comment>
<dbReference type="GO" id="GO:0015035">
    <property type="term" value="F:protein-disulfide reductase activity"/>
    <property type="evidence" value="ECO:0007669"/>
    <property type="project" value="TreeGrafter"/>
</dbReference>
<dbReference type="Pfam" id="PF00085">
    <property type="entry name" value="Thioredoxin"/>
    <property type="match status" value="1"/>
</dbReference>
<feature type="chain" id="PRO_5040285036" description="Thioredoxin domain-containing protein" evidence="1">
    <location>
        <begin position="22"/>
        <end position="248"/>
    </location>
</feature>
<dbReference type="EMBL" id="JAAAHW010000976">
    <property type="protein sequence ID" value="KAF9997607.1"/>
    <property type="molecule type" value="Genomic_DNA"/>
</dbReference>
<dbReference type="PANTHER" id="PTHR45815:SF3">
    <property type="entry name" value="PROTEIN DISULFIDE-ISOMERASE A6"/>
    <property type="match status" value="1"/>
</dbReference>
<evidence type="ECO:0000313" key="4">
    <source>
        <dbReference type="Proteomes" id="UP000749646"/>
    </source>
</evidence>
<evidence type="ECO:0000313" key="3">
    <source>
        <dbReference type="EMBL" id="KAF9997607.1"/>
    </source>
</evidence>
<sequence>MRQSLTSLTLGALLLSQSVLAGLYSPRDNVVDLTTQTFQSEVIDSNHLVMVEFYAPWCGHCKNLAPHYKSAAKNLYGIAKLGAIDCDEDKNRPICGQYDIKGFPTLKIFPASRTGKKGVKYPSDYQGERSAKAIVDHLIKMLPNDIKLVSSNPSSEKITNIDDFIVNETEPRALLFTSKMTSSNMYKGLATDMKDRMIVAEMRAPSDQVLKRFNIESLPSLVVFPTNSQEHVAFTGELKHDPIFAFFD</sequence>
<dbReference type="InterPro" id="IPR013766">
    <property type="entry name" value="Thioredoxin_domain"/>
</dbReference>